<dbReference type="Pfam" id="PF02724">
    <property type="entry name" value="CDC45"/>
    <property type="match status" value="2"/>
</dbReference>
<evidence type="ECO:0000256" key="5">
    <source>
        <dbReference type="ARBA" id="ARBA00023306"/>
    </source>
</evidence>
<accession>A0ABV2AIW3</accession>
<dbReference type="GO" id="GO:0003743">
    <property type="term" value="F:translation initiation factor activity"/>
    <property type="evidence" value="ECO:0007669"/>
    <property type="project" value="UniProtKB-KW"/>
</dbReference>
<dbReference type="Proteomes" id="UP001439008">
    <property type="component" value="Unassembled WGS sequence"/>
</dbReference>
<sequence length="263" mass="30125">MQHVRFSVIPVTGYQNLKDQFDHIFSDNSLKNALFLNNGGSVDLASFLLSPEETDVENDVKFYVFDSHRPFDLANVSDENERVSIFCDNDDIETNYPPDLDAEELNEDELKQLEKRLKRYYNGTFCGQSSALCAFKITRKLSKNNNNLIWAAIVGVTDQLVHEKIRAGQYFDAVRELNIEVLQLNVPGMLGNNATNSKTRSKLVSGHVEFSRELKMSLYRHWSIFESLFNSVFIAAKFAIWRDNGRRKLFDFIAKLSIPLAVP</sequence>
<keyword evidence="3" id="KW-0235">DNA replication</keyword>
<dbReference type="EMBL" id="JBDODL010000345">
    <property type="protein sequence ID" value="MES1919626.1"/>
    <property type="molecule type" value="Genomic_DNA"/>
</dbReference>
<reference evidence="6 7" key="1">
    <citation type="journal article" date="2024" name="BMC Biol.">
        <title>Comparative genomics of Ascetosporea gives new insight into the evolutionary basis for animal parasitism in Rhizaria.</title>
        <authorList>
            <person name="Hiltunen Thoren M."/>
            <person name="Onut-Brannstrom I."/>
            <person name="Alfjorden A."/>
            <person name="Peckova H."/>
            <person name="Swords F."/>
            <person name="Hooper C."/>
            <person name="Holzer A.S."/>
            <person name="Bass D."/>
            <person name="Burki F."/>
        </authorList>
    </citation>
    <scope>NUCLEOTIDE SEQUENCE [LARGE SCALE GENOMIC DNA]</scope>
    <source>
        <strain evidence="6">20-A016</strain>
    </source>
</reference>
<dbReference type="InterPro" id="IPR003874">
    <property type="entry name" value="CDC45"/>
</dbReference>
<comment type="subcellular location">
    <subcellularLocation>
        <location evidence="1">Nucleus</location>
    </subcellularLocation>
</comment>
<dbReference type="PANTHER" id="PTHR10507:SF0">
    <property type="entry name" value="CELL DIVISION CONTROL PROTEIN 45 HOMOLOG"/>
    <property type="match status" value="1"/>
</dbReference>
<name>A0ABV2AIW3_9EUKA</name>
<keyword evidence="6" id="KW-0648">Protein biosynthesis</keyword>
<keyword evidence="6" id="KW-0396">Initiation factor</keyword>
<keyword evidence="7" id="KW-1185">Reference proteome</keyword>
<evidence type="ECO:0000256" key="3">
    <source>
        <dbReference type="ARBA" id="ARBA00022705"/>
    </source>
</evidence>
<gene>
    <name evidence="6" type="primary">CDC45</name>
    <name evidence="6" type="ORF">MHBO_001424</name>
</gene>
<proteinExistence type="inferred from homology"/>
<keyword evidence="4" id="KW-0539">Nucleus</keyword>
<dbReference type="PANTHER" id="PTHR10507">
    <property type="entry name" value="CDC45-RELATED PROTEIN"/>
    <property type="match status" value="1"/>
</dbReference>
<evidence type="ECO:0000313" key="7">
    <source>
        <dbReference type="Proteomes" id="UP001439008"/>
    </source>
</evidence>
<evidence type="ECO:0000256" key="4">
    <source>
        <dbReference type="ARBA" id="ARBA00023242"/>
    </source>
</evidence>
<comment type="caution">
    <text evidence="6">The sequence shown here is derived from an EMBL/GenBank/DDBJ whole genome shotgun (WGS) entry which is preliminary data.</text>
</comment>
<protein>
    <submittedName>
        <fullName evidence="6">DNA replication initiation factor cdc45</fullName>
    </submittedName>
</protein>
<evidence type="ECO:0000313" key="6">
    <source>
        <dbReference type="EMBL" id="MES1919626.1"/>
    </source>
</evidence>
<evidence type="ECO:0000256" key="2">
    <source>
        <dbReference type="ARBA" id="ARBA00010727"/>
    </source>
</evidence>
<organism evidence="6 7">
    <name type="scientific">Bonamia ostreae</name>
    <dbReference type="NCBI Taxonomy" id="126728"/>
    <lineage>
        <taxon>Eukaryota</taxon>
        <taxon>Sar</taxon>
        <taxon>Rhizaria</taxon>
        <taxon>Endomyxa</taxon>
        <taxon>Ascetosporea</taxon>
        <taxon>Haplosporida</taxon>
        <taxon>Bonamia</taxon>
    </lineage>
</organism>
<comment type="similarity">
    <text evidence="2">Belongs to the CDC45 family.</text>
</comment>
<evidence type="ECO:0000256" key="1">
    <source>
        <dbReference type="ARBA" id="ARBA00004123"/>
    </source>
</evidence>
<keyword evidence="5" id="KW-0131">Cell cycle</keyword>